<keyword evidence="2" id="KW-1185">Reference proteome</keyword>
<dbReference type="STRING" id="218491.ECA2509"/>
<feature type="non-terminal residue" evidence="1">
    <location>
        <position position="1"/>
    </location>
</feature>
<dbReference type="KEGG" id="eca:ECA2509"/>
<dbReference type="EMBL" id="BX950851">
    <property type="protein sequence ID" value="CAG75408.1"/>
    <property type="molecule type" value="Genomic_DNA"/>
</dbReference>
<name>Q6D485_PECAS</name>
<evidence type="ECO:0000313" key="1">
    <source>
        <dbReference type="EMBL" id="CAG75408.1"/>
    </source>
</evidence>
<dbReference type="AlphaFoldDB" id="Q6D485"/>
<evidence type="ECO:0000313" key="2">
    <source>
        <dbReference type="Proteomes" id="UP000007966"/>
    </source>
</evidence>
<evidence type="ECO:0008006" key="3">
    <source>
        <dbReference type="Google" id="ProtNLM"/>
    </source>
</evidence>
<organism evidence="1 2">
    <name type="scientific">Pectobacterium atrosepticum (strain SCRI 1043 / ATCC BAA-672)</name>
    <name type="common">Erwinia carotovora subsp. atroseptica</name>
    <dbReference type="NCBI Taxonomy" id="218491"/>
    <lineage>
        <taxon>Bacteria</taxon>
        <taxon>Pseudomonadati</taxon>
        <taxon>Pseudomonadota</taxon>
        <taxon>Gammaproteobacteria</taxon>
        <taxon>Enterobacterales</taxon>
        <taxon>Pectobacteriaceae</taxon>
        <taxon>Pectobacterium</taxon>
    </lineage>
</organism>
<reference evidence="1" key="1">
    <citation type="submission" date="2004-02" db="EMBL/GenBank/DDBJ databases">
        <title>The genome sequence of the enterobacterial phytopathogen Erwinia carotovora subsp. atroseptica SCRI1043 and functional genomic identification of novel virulence factors.</title>
        <authorList>
            <person name="Bell K.S."/>
            <person name="Sebaihia M."/>
            <person name="Pritchard L."/>
            <person name="Holden M."/>
            <person name="Hyman L.J."/>
            <person name="Holeva M.C."/>
            <person name="Thomson N.R."/>
            <person name="Bentley S.D."/>
            <person name="Churcher C."/>
            <person name="Mungall K."/>
            <person name="Atkin R."/>
            <person name="Bason N."/>
            <person name="Brooks K."/>
            <person name="Chillingworth T."/>
            <person name="Clark K."/>
            <person name="Doggett J."/>
            <person name="Fraser A."/>
            <person name="Hance Z."/>
            <person name="Hauser H."/>
            <person name="Jagels K."/>
            <person name="Moule S."/>
            <person name="Norbertczak H."/>
            <person name="Ormond D."/>
            <person name="Price C."/>
            <person name="Quail M.A."/>
            <person name="Sanders M."/>
            <person name="Walker D."/>
            <person name="Whitehead S."/>
            <person name="Salmond G.P.C."/>
            <person name="Birch P.R.J."/>
            <person name="Barrell B.G."/>
            <person name="Parkhill J."/>
            <person name="Toth I.K."/>
        </authorList>
    </citation>
    <scope>NUCLEOTIDE SEQUENCE</scope>
    <source>
        <strain evidence="1">SCRI1043</strain>
    </source>
</reference>
<dbReference type="SUPFAM" id="SSF117396">
    <property type="entry name" value="TM1631-like"/>
    <property type="match status" value="1"/>
</dbReference>
<dbReference type="HOGENOM" id="CLU_168881_0_0_6"/>
<accession>Q6D485</accession>
<protein>
    <recommendedName>
        <fullName evidence="3">DUF72 domain-containing protein</fullName>
    </recommendedName>
</protein>
<sequence>MGVILDSRPVHHAAPDSVAMREAQRKKPRVPVHAVLTATQPLIRFIGSETLEENLRWFKSWHNKLPQWPEANPFFFIHTPDIGDAPPLAQQLWPLLAEIDPTLPPQPDWPQQATLF</sequence>
<proteinExistence type="predicted"/>
<dbReference type="eggNOG" id="COG1801">
    <property type="taxonomic scope" value="Bacteria"/>
</dbReference>
<gene>
    <name evidence="1" type="ordered locus">ECA2509</name>
</gene>
<dbReference type="InterPro" id="IPR036520">
    <property type="entry name" value="UPF0759_sf"/>
</dbReference>
<dbReference type="Proteomes" id="UP000007966">
    <property type="component" value="Chromosome"/>
</dbReference>